<dbReference type="PANTHER" id="PTHR42789:SF1">
    <property type="entry name" value="D-ISOMER SPECIFIC 2-HYDROXYACID DEHYDROGENASE FAMILY PROTEIN (AFU_ORTHOLOGUE AFUA_6G10090)"/>
    <property type="match status" value="1"/>
</dbReference>
<evidence type="ECO:0000313" key="7">
    <source>
        <dbReference type="EMBL" id="KFI46238.1"/>
    </source>
</evidence>
<dbReference type="SUPFAM" id="SSF52283">
    <property type="entry name" value="Formate/glycerate dehydrogenase catalytic domain-like"/>
    <property type="match status" value="1"/>
</dbReference>
<dbReference type="Proteomes" id="UP000029093">
    <property type="component" value="Unassembled WGS sequence"/>
</dbReference>
<dbReference type="Pfam" id="PF00389">
    <property type="entry name" value="2-Hacid_dh"/>
    <property type="match status" value="1"/>
</dbReference>
<proteinExistence type="inferred from homology"/>
<dbReference type="GO" id="GO:0004617">
    <property type="term" value="F:phosphoglycerate dehydrogenase activity"/>
    <property type="evidence" value="ECO:0007669"/>
    <property type="project" value="UniProtKB-EC"/>
</dbReference>
<sequence length="345" mass="37769">MSETPTSATADIRPIIETQPERTDLPLAVMPVVVDSMIPYFKENISLLHDVVRLRMYGDFTLDENTIVSRCQDADAVMVIGFHVTDAIFDRLTQDAHVRCFAFGGTGVASYINLQSARERGVRVCNVVRYGDHAVAEHTFALLMELARHVGDLNRQVHAGSWEGADGYALHGKTVGLVGFGGIGQVFARMLQGFGMNVLVWNSHLDQDAVARLGVTPVDDMSDMFEQSDIISLHMPLLAATKGIVTAQSLEHIKPGTLFINTARAEVIEQGALAKRLARGDVKAALDVFEHEPLAQDDPLRQVPGIILTPHVAWRNEEAYHNLTRQVFQSVASFAAGGDFNAVVK</sequence>
<evidence type="ECO:0000256" key="4">
    <source>
        <dbReference type="RuleBase" id="RU003719"/>
    </source>
</evidence>
<evidence type="ECO:0000256" key="2">
    <source>
        <dbReference type="ARBA" id="ARBA00023002"/>
    </source>
</evidence>
<comment type="caution">
    <text evidence="7">The sequence shown here is derived from an EMBL/GenBank/DDBJ whole genome shotgun (WGS) entry which is preliminary data.</text>
</comment>
<keyword evidence="3" id="KW-0520">NAD</keyword>
<dbReference type="PANTHER" id="PTHR42789">
    <property type="entry name" value="D-ISOMER SPECIFIC 2-HYDROXYACID DEHYDROGENASE FAMILY PROTEIN (AFU_ORTHOLOGUE AFUA_6G10090)"/>
    <property type="match status" value="1"/>
</dbReference>
<dbReference type="Pfam" id="PF02826">
    <property type="entry name" value="2-Hacid_dh_C"/>
    <property type="match status" value="1"/>
</dbReference>
<dbReference type="Gene3D" id="3.40.50.720">
    <property type="entry name" value="NAD(P)-binding Rossmann-like Domain"/>
    <property type="match status" value="2"/>
</dbReference>
<evidence type="ECO:0000259" key="5">
    <source>
        <dbReference type="Pfam" id="PF00389"/>
    </source>
</evidence>
<dbReference type="RefSeq" id="WP_051616579.1">
    <property type="nucleotide sequence ID" value="NZ_JGYQ01000016.1"/>
</dbReference>
<protein>
    <submittedName>
        <fullName evidence="7">2-hydroxyacid dehydrogenase</fullName>
        <ecNumber evidence="7">1.1.1.95</ecNumber>
    </submittedName>
</protein>
<dbReference type="EMBL" id="JGYQ01000016">
    <property type="protein sequence ID" value="KFI46238.1"/>
    <property type="molecule type" value="Genomic_DNA"/>
</dbReference>
<dbReference type="InterPro" id="IPR036291">
    <property type="entry name" value="NAD(P)-bd_dom_sf"/>
</dbReference>
<reference evidence="7 8" key="1">
    <citation type="submission" date="2014-03" db="EMBL/GenBank/DDBJ databases">
        <title>Genomics of Bifidobacteria.</title>
        <authorList>
            <person name="Ventura M."/>
            <person name="Milani C."/>
            <person name="Lugli G.A."/>
        </authorList>
    </citation>
    <scope>NUCLEOTIDE SEQUENCE [LARGE SCALE GENOMIC DNA]</scope>
    <source>
        <strain evidence="7 8">LMG 10736</strain>
    </source>
</reference>
<dbReference type="CDD" id="cd12169">
    <property type="entry name" value="PGDH_like_1"/>
    <property type="match status" value="1"/>
</dbReference>
<feature type="domain" description="D-isomer specific 2-hydroxyacid dehydrogenase NAD-binding" evidence="6">
    <location>
        <begin position="140"/>
        <end position="313"/>
    </location>
</feature>
<organism evidence="7 8">
    <name type="scientific">Bifidobacterium boum</name>
    <dbReference type="NCBI Taxonomy" id="78343"/>
    <lineage>
        <taxon>Bacteria</taxon>
        <taxon>Bacillati</taxon>
        <taxon>Actinomycetota</taxon>
        <taxon>Actinomycetes</taxon>
        <taxon>Bifidobacteriales</taxon>
        <taxon>Bifidobacteriaceae</taxon>
        <taxon>Bifidobacterium</taxon>
    </lineage>
</organism>
<feature type="domain" description="D-isomer specific 2-hydroxyacid dehydrogenase catalytic" evidence="5">
    <location>
        <begin position="42"/>
        <end position="344"/>
    </location>
</feature>
<dbReference type="GO" id="GO:0051287">
    <property type="term" value="F:NAD binding"/>
    <property type="evidence" value="ECO:0007669"/>
    <property type="project" value="InterPro"/>
</dbReference>
<dbReference type="SUPFAM" id="SSF51735">
    <property type="entry name" value="NAD(P)-binding Rossmann-fold domains"/>
    <property type="match status" value="1"/>
</dbReference>
<dbReference type="InterPro" id="IPR006139">
    <property type="entry name" value="D-isomer_2_OHA_DH_cat_dom"/>
</dbReference>
<dbReference type="EC" id="1.1.1.95" evidence="7"/>
<dbReference type="GeneID" id="303204428"/>
<accession>A0A086ZI88</accession>
<gene>
    <name evidence="7" type="ORF">BBOU_1327</name>
</gene>
<dbReference type="AlphaFoldDB" id="A0A086ZI88"/>
<keyword evidence="2 4" id="KW-0560">Oxidoreductase</keyword>
<comment type="similarity">
    <text evidence="1 4">Belongs to the D-isomer specific 2-hydroxyacid dehydrogenase family.</text>
</comment>
<evidence type="ECO:0000259" key="6">
    <source>
        <dbReference type="Pfam" id="PF02826"/>
    </source>
</evidence>
<evidence type="ECO:0000256" key="1">
    <source>
        <dbReference type="ARBA" id="ARBA00005854"/>
    </source>
</evidence>
<dbReference type="InterPro" id="IPR006140">
    <property type="entry name" value="D-isomer_DH_NAD-bd"/>
</dbReference>
<dbReference type="InterPro" id="IPR050857">
    <property type="entry name" value="D-2-hydroxyacid_DH"/>
</dbReference>
<evidence type="ECO:0000256" key="3">
    <source>
        <dbReference type="ARBA" id="ARBA00023027"/>
    </source>
</evidence>
<evidence type="ECO:0000313" key="8">
    <source>
        <dbReference type="Proteomes" id="UP000029093"/>
    </source>
</evidence>
<keyword evidence="8" id="KW-1185">Reference proteome</keyword>
<name>A0A086ZI88_9BIFI</name>